<evidence type="ECO:0000313" key="2">
    <source>
        <dbReference type="EMBL" id="KAH0237811.1"/>
    </source>
</evidence>
<dbReference type="AlphaFoldDB" id="A0A9P8GTB1"/>
<dbReference type="Proteomes" id="UP000767238">
    <property type="component" value="Unassembled WGS sequence"/>
</dbReference>
<proteinExistence type="predicted"/>
<dbReference type="EMBL" id="JAHFYH010000001">
    <property type="protein sequence ID" value="KAH0237811.1"/>
    <property type="molecule type" value="Genomic_DNA"/>
</dbReference>
<feature type="non-terminal residue" evidence="2">
    <location>
        <position position="492"/>
    </location>
</feature>
<dbReference type="SMART" id="SM00672">
    <property type="entry name" value="CAP10"/>
    <property type="match status" value="1"/>
</dbReference>
<reference evidence="2" key="2">
    <citation type="submission" date="2021-08" db="EMBL/GenBank/DDBJ databases">
        <authorList>
            <person name="Gostincar C."/>
            <person name="Sun X."/>
            <person name="Song Z."/>
            <person name="Gunde-Cimerman N."/>
        </authorList>
    </citation>
    <scope>NUCLEOTIDE SEQUENCE</scope>
    <source>
        <strain evidence="2">EXF-8016</strain>
    </source>
</reference>
<organism evidence="2 3">
    <name type="scientific">Aureobasidium melanogenum</name>
    <name type="common">Aureobasidium pullulans var. melanogenum</name>
    <dbReference type="NCBI Taxonomy" id="46634"/>
    <lineage>
        <taxon>Eukaryota</taxon>
        <taxon>Fungi</taxon>
        <taxon>Dikarya</taxon>
        <taxon>Ascomycota</taxon>
        <taxon>Pezizomycotina</taxon>
        <taxon>Dothideomycetes</taxon>
        <taxon>Dothideomycetidae</taxon>
        <taxon>Dothideales</taxon>
        <taxon>Saccotheciaceae</taxon>
        <taxon>Aureobasidium</taxon>
    </lineage>
</organism>
<dbReference type="Pfam" id="PF05686">
    <property type="entry name" value="Glyco_transf_90"/>
    <property type="match status" value="1"/>
</dbReference>
<dbReference type="InterPro" id="IPR051091">
    <property type="entry name" value="O-Glucosyltr/Glycosyltrsf_90"/>
</dbReference>
<accession>A0A9P8GTB1</accession>
<gene>
    <name evidence="2" type="ORF">KCV03_g52</name>
</gene>
<dbReference type="PANTHER" id="PTHR12203">
    <property type="entry name" value="KDEL LYS-ASP-GLU-LEU CONTAINING - RELATED"/>
    <property type="match status" value="1"/>
</dbReference>
<name>A0A9P8GTB1_AURME</name>
<feature type="domain" description="Glycosyl transferase CAP10" evidence="1">
    <location>
        <begin position="138"/>
        <end position="386"/>
    </location>
</feature>
<evidence type="ECO:0000259" key="1">
    <source>
        <dbReference type="SMART" id="SM00672"/>
    </source>
</evidence>
<protein>
    <recommendedName>
        <fullName evidence="1">Glycosyl transferase CAP10 domain-containing protein</fullName>
    </recommendedName>
</protein>
<comment type="caution">
    <text evidence="2">The sequence shown here is derived from an EMBL/GenBank/DDBJ whole genome shotgun (WGS) entry which is preliminary data.</text>
</comment>
<dbReference type="InterPro" id="IPR006598">
    <property type="entry name" value="CAP10"/>
</dbReference>
<sequence>MAPSSSVLSYRTTLTLFLGFVGTWWLLSHGSSFGGWQFEYPRDSANYGLSSQQCDAAFPGFYGDIESAVLSRKGNPIRPDELEIEDDKCLVRALIYESELFIVQGRTNKKCWMARWHERTSGFLHMIHQSVITAPPGSVPNIEFVLDLDDDPQRPLNFAHGKDSNKTTVWGLTRLAHQRHIWLLPDYAYWAWPTARVPSHGQVRRNVRQVNAAFPWEKKFNKAIWRGDAGLNQGVRNKLIATAKDTTWGDVRVCDIYNPETKQYCMTQDQLCRYKFPVHTEGYTYSGRLKYLQLCNSAPVVHKLKWLEHHHGAMVSSGPQQNYIEVEADWSDLDEKMKYYMAHEHEAQRIAQNNYKTFHERYLTQAATACYWRRMFSAWASVQGFEPQLYEINGRGETVMRGIPFEAYALDAEKPMPEKTARYPYASHYHNVTPADRDYRHLVTVLSGISASLPLFQFVGLYSACLVCLEMVRLTAAYQRLFQQSTDDYQSE</sequence>
<reference evidence="2" key="1">
    <citation type="journal article" date="2021" name="J Fungi (Basel)">
        <title>Virulence traits and population genomics of the black yeast Aureobasidium melanogenum.</title>
        <authorList>
            <person name="Cernosa A."/>
            <person name="Sun X."/>
            <person name="Gostincar C."/>
            <person name="Fang C."/>
            <person name="Gunde-Cimerman N."/>
            <person name="Song Z."/>
        </authorList>
    </citation>
    <scope>NUCLEOTIDE SEQUENCE</scope>
    <source>
        <strain evidence="2">EXF-8016</strain>
    </source>
</reference>
<evidence type="ECO:0000313" key="3">
    <source>
        <dbReference type="Proteomes" id="UP000767238"/>
    </source>
</evidence>
<dbReference type="PANTHER" id="PTHR12203:SF107">
    <property type="entry name" value="GLYCOSYL TRANSFERASE CAP10 DOMAIN-CONTAINING PROTEIN"/>
    <property type="match status" value="1"/>
</dbReference>